<dbReference type="InterPro" id="IPR003615">
    <property type="entry name" value="HNH_nuc"/>
</dbReference>
<dbReference type="Pfam" id="PF13489">
    <property type="entry name" value="Methyltransf_23"/>
    <property type="match status" value="1"/>
</dbReference>
<dbReference type="CDD" id="cd02440">
    <property type="entry name" value="AdoMet_MTases"/>
    <property type="match status" value="1"/>
</dbReference>
<dbReference type="EMBL" id="LAZR01000588">
    <property type="protein sequence ID" value="KKN63478.1"/>
    <property type="molecule type" value="Genomic_DNA"/>
</dbReference>
<dbReference type="Pfam" id="PF13395">
    <property type="entry name" value="HNH_4"/>
    <property type="match status" value="1"/>
</dbReference>
<protein>
    <recommendedName>
        <fullName evidence="1">HNH nuclease domain-containing protein</fullName>
    </recommendedName>
</protein>
<organism evidence="2">
    <name type="scientific">marine sediment metagenome</name>
    <dbReference type="NCBI Taxonomy" id="412755"/>
    <lineage>
        <taxon>unclassified sequences</taxon>
        <taxon>metagenomes</taxon>
        <taxon>ecological metagenomes</taxon>
    </lineage>
</organism>
<accession>A0A0F9VCF0</accession>
<evidence type="ECO:0000259" key="1">
    <source>
        <dbReference type="Pfam" id="PF13395"/>
    </source>
</evidence>
<sequence length="561" mass="64093">MDKLTASFYTNNAETIFERYESVKSNVVQYIQSSFLSGACILDIGAGSGRDLRKLLSLGYDAYGAEPCDELRTKALLKSPELNSRFFSGTLPGLESNMTYDGILCSAVFMHIPESEHLDALINIRALLTPNGRLLISIPNARPDLDQQQRDQQGRLFEHIAPDKLKLLCARLGLECIAEYNNEDSLGRTAHDWVTLLFQKRMALGRPLDRIETVLRNDKKTATYKLALLRAFCDLAEQDENGLDWRANKQVALPLRRIAECWLLYYWPLIASPQLLPQNNSIASGGRPMAFRQPLEKLIQLAQQHYKADRDSLFSLFILNWKKGTLSVDLTKQLQQCLQKIQTTIVSGPIKYAEQGQMFGYEARSKSVLIDAELWTELCLTGYWIKDSLLLRWAELSEQFSRKHLPTVTKGLVLDVLMTVPNVGREQLLARKHYLNLAALKCVWTDKKITSSTLAVDHALPYSLWHNNQLWNLLPAHKTINQQKSDHTPSPALLKKRRDAIVYSWDYLHDNESAIFQYEVERTLGLFNPDKWHGQLFNHMKSKAEQGIYMRGALEWIAVNQ</sequence>
<dbReference type="Gene3D" id="1.10.30.50">
    <property type="match status" value="1"/>
</dbReference>
<feature type="domain" description="HNH nuclease" evidence="1">
    <location>
        <begin position="442"/>
        <end position="489"/>
    </location>
</feature>
<dbReference type="Gene3D" id="3.40.50.150">
    <property type="entry name" value="Vaccinia Virus protein VP39"/>
    <property type="match status" value="1"/>
</dbReference>
<proteinExistence type="predicted"/>
<dbReference type="AlphaFoldDB" id="A0A0F9VCF0"/>
<evidence type="ECO:0000313" key="2">
    <source>
        <dbReference type="EMBL" id="KKN63478.1"/>
    </source>
</evidence>
<reference evidence="2" key="1">
    <citation type="journal article" date="2015" name="Nature">
        <title>Complex archaea that bridge the gap between prokaryotes and eukaryotes.</title>
        <authorList>
            <person name="Spang A."/>
            <person name="Saw J.H."/>
            <person name="Jorgensen S.L."/>
            <person name="Zaremba-Niedzwiedzka K."/>
            <person name="Martijn J."/>
            <person name="Lind A.E."/>
            <person name="van Eijk R."/>
            <person name="Schleper C."/>
            <person name="Guy L."/>
            <person name="Ettema T.J."/>
        </authorList>
    </citation>
    <scope>NUCLEOTIDE SEQUENCE</scope>
</reference>
<comment type="caution">
    <text evidence="2">The sequence shown here is derived from an EMBL/GenBank/DDBJ whole genome shotgun (WGS) entry which is preliminary data.</text>
</comment>
<dbReference type="PANTHER" id="PTHR43861">
    <property type="entry name" value="TRANS-ACONITATE 2-METHYLTRANSFERASE-RELATED"/>
    <property type="match status" value="1"/>
</dbReference>
<dbReference type="InterPro" id="IPR029063">
    <property type="entry name" value="SAM-dependent_MTases_sf"/>
</dbReference>
<gene>
    <name evidence="2" type="ORF">LCGC14_0501390</name>
</gene>
<name>A0A0F9VCF0_9ZZZZ</name>
<dbReference type="SUPFAM" id="SSF53335">
    <property type="entry name" value="S-adenosyl-L-methionine-dependent methyltransferases"/>
    <property type="match status" value="1"/>
</dbReference>